<proteinExistence type="predicted"/>
<dbReference type="OrthoDB" id="1913225at2759"/>
<protein>
    <submittedName>
        <fullName evidence="1">Uncharacterized protein</fullName>
    </submittedName>
</protein>
<evidence type="ECO:0000313" key="1">
    <source>
        <dbReference type="EMBL" id="PTQ27647.1"/>
    </source>
</evidence>
<dbReference type="AlphaFoldDB" id="A0A2R6W1B3"/>
<dbReference type="PANTHER" id="PTHR48175:SF3">
    <property type="entry name" value="OS04G0581700 PROTEIN"/>
    <property type="match status" value="1"/>
</dbReference>
<accession>A0A2R6W1B3</accession>
<gene>
    <name evidence="1" type="ORF">MARPO_0189s0019</name>
</gene>
<dbReference type="Proteomes" id="UP000244005">
    <property type="component" value="Unassembled WGS sequence"/>
</dbReference>
<name>A0A2R6W1B3_MARPO</name>
<reference evidence="2" key="1">
    <citation type="journal article" date="2017" name="Cell">
        <title>Insights into land plant evolution garnered from the Marchantia polymorpha genome.</title>
        <authorList>
            <person name="Bowman J.L."/>
            <person name="Kohchi T."/>
            <person name="Yamato K.T."/>
            <person name="Jenkins J."/>
            <person name="Shu S."/>
            <person name="Ishizaki K."/>
            <person name="Yamaoka S."/>
            <person name="Nishihama R."/>
            <person name="Nakamura Y."/>
            <person name="Berger F."/>
            <person name="Adam C."/>
            <person name="Aki S.S."/>
            <person name="Althoff F."/>
            <person name="Araki T."/>
            <person name="Arteaga-Vazquez M.A."/>
            <person name="Balasubrmanian S."/>
            <person name="Barry K."/>
            <person name="Bauer D."/>
            <person name="Boehm C.R."/>
            <person name="Briginshaw L."/>
            <person name="Caballero-Perez J."/>
            <person name="Catarino B."/>
            <person name="Chen F."/>
            <person name="Chiyoda S."/>
            <person name="Chovatia M."/>
            <person name="Davies K.M."/>
            <person name="Delmans M."/>
            <person name="Demura T."/>
            <person name="Dierschke T."/>
            <person name="Dolan L."/>
            <person name="Dorantes-Acosta A.E."/>
            <person name="Eklund D.M."/>
            <person name="Florent S.N."/>
            <person name="Flores-Sandoval E."/>
            <person name="Fujiyama A."/>
            <person name="Fukuzawa H."/>
            <person name="Galik B."/>
            <person name="Grimanelli D."/>
            <person name="Grimwood J."/>
            <person name="Grossniklaus U."/>
            <person name="Hamada T."/>
            <person name="Haseloff J."/>
            <person name="Hetherington A.J."/>
            <person name="Higo A."/>
            <person name="Hirakawa Y."/>
            <person name="Hundley H.N."/>
            <person name="Ikeda Y."/>
            <person name="Inoue K."/>
            <person name="Inoue S.I."/>
            <person name="Ishida S."/>
            <person name="Jia Q."/>
            <person name="Kakita M."/>
            <person name="Kanazawa T."/>
            <person name="Kawai Y."/>
            <person name="Kawashima T."/>
            <person name="Kennedy M."/>
            <person name="Kinose K."/>
            <person name="Kinoshita T."/>
            <person name="Kohara Y."/>
            <person name="Koide E."/>
            <person name="Komatsu K."/>
            <person name="Kopischke S."/>
            <person name="Kubo M."/>
            <person name="Kyozuka J."/>
            <person name="Lagercrantz U."/>
            <person name="Lin S.S."/>
            <person name="Lindquist E."/>
            <person name="Lipzen A.M."/>
            <person name="Lu C.W."/>
            <person name="De Luna E."/>
            <person name="Martienssen R.A."/>
            <person name="Minamino N."/>
            <person name="Mizutani M."/>
            <person name="Mizutani M."/>
            <person name="Mochizuki N."/>
            <person name="Monte I."/>
            <person name="Mosher R."/>
            <person name="Nagasaki H."/>
            <person name="Nakagami H."/>
            <person name="Naramoto S."/>
            <person name="Nishitani K."/>
            <person name="Ohtani M."/>
            <person name="Okamoto T."/>
            <person name="Okumura M."/>
            <person name="Phillips J."/>
            <person name="Pollak B."/>
            <person name="Reinders A."/>
            <person name="Rovekamp M."/>
            <person name="Sano R."/>
            <person name="Sawa S."/>
            <person name="Schmid M.W."/>
            <person name="Shirakawa M."/>
            <person name="Solano R."/>
            <person name="Spunde A."/>
            <person name="Suetsugu N."/>
            <person name="Sugano S."/>
            <person name="Sugiyama A."/>
            <person name="Sun R."/>
            <person name="Suzuki Y."/>
            <person name="Takenaka M."/>
            <person name="Takezawa D."/>
            <person name="Tomogane H."/>
            <person name="Tsuzuki M."/>
            <person name="Ueda T."/>
            <person name="Umeda M."/>
            <person name="Ward J.M."/>
            <person name="Watanabe Y."/>
            <person name="Yazaki K."/>
            <person name="Yokoyama R."/>
            <person name="Yoshitake Y."/>
            <person name="Yotsui I."/>
            <person name="Zachgo S."/>
            <person name="Schmutz J."/>
        </authorList>
    </citation>
    <scope>NUCLEOTIDE SEQUENCE [LARGE SCALE GENOMIC DNA]</scope>
    <source>
        <strain evidence="2">Tak-1</strain>
    </source>
</reference>
<keyword evidence="2" id="KW-1185">Reference proteome</keyword>
<evidence type="ECO:0000313" key="2">
    <source>
        <dbReference type="Proteomes" id="UP000244005"/>
    </source>
</evidence>
<organism evidence="1 2">
    <name type="scientific">Marchantia polymorpha</name>
    <name type="common">Common liverwort</name>
    <name type="synonym">Marchantia aquatica</name>
    <dbReference type="NCBI Taxonomy" id="3197"/>
    <lineage>
        <taxon>Eukaryota</taxon>
        <taxon>Viridiplantae</taxon>
        <taxon>Streptophyta</taxon>
        <taxon>Embryophyta</taxon>
        <taxon>Marchantiophyta</taxon>
        <taxon>Marchantiopsida</taxon>
        <taxon>Marchantiidae</taxon>
        <taxon>Marchantiales</taxon>
        <taxon>Marchantiaceae</taxon>
        <taxon>Marchantia</taxon>
    </lineage>
</organism>
<dbReference type="PANTHER" id="PTHR48175">
    <property type="entry name" value="OS04G0581700 PROTEIN"/>
    <property type="match status" value="1"/>
</dbReference>
<sequence>MLLMAVVAAMVQEYIIMMRRILGQVVRDAPFPRNVRLIMLRRLDDYSVFAYM</sequence>
<dbReference type="EMBL" id="KZ772857">
    <property type="protein sequence ID" value="PTQ27647.1"/>
    <property type="molecule type" value="Genomic_DNA"/>
</dbReference>
<dbReference type="OMA" id="IIMMRRI"/>